<evidence type="ECO:0000256" key="8">
    <source>
        <dbReference type="ARBA" id="ARBA00022801"/>
    </source>
</evidence>
<dbReference type="GO" id="GO:0004190">
    <property type="term" value="F:aspartic-type endopeptidase activity"/>
    <property type="evidence" value="ECO:0007669"/>
    <property type="project" value="UniProtKB-KW"/>
</dbReference>
<evidence type="ECO:0000256" key="13">
    <source>
        <dbReference type="ARBA" id="ARBA00022932"/>
    </source>
</evidence>
<evidence type="ECO:0000256" key="2">
    <source>
        <dbReference type="ARBA" id="ARBA00022679"/>
    </source>
</evidence>
<dbReference type="PROSITE" id="PS50013">
    <property type="entry name" value="CHROMO_2"/>
    <property type="match status" value="1"/>
</dbReference>
<evidence type="ECO:0000256" key="7">
    <source>
        <dbReference type="ARBA" id="ARBA00022759"/>
    </source>
</evidence>
<dbReference type="InterPro" id="IPR050951">
    <property type="entry name" value="Retrovirus_Pol_polyprotein"/>
</dbReference>
<dbReference type="FunCoup" id="A0A0C3K0T3">
    <property type="interactions" value="2"/>
</dbReference>
<dbReference type="Pfam" id="PF00078">
    <property type="entry name" value="RVT_1"/>
    <property type="match status" value="1"/>
</dbReference>
<feature type="domain" description="Chromo" evidence="18">
    <location>
        <begin position="1463"/>
        <end position="1525"/>
    </location>
</feature>
<evidence type="ECO:0000259" key="20">
    <source>
        <dbReference type="PROSITE" id="PS50994"/>
    </source>
</evidence>
<dbReference type="SUPFAM" id="SSF53098">
    <property type="entry name" value="Ribonuclease H-like"/>
    <property type="match status" value="1"/>
</dbReference>
<dbReference type="Gene3D" id="3.10.10.10">
    <property type="entry name" value="HIV Type 1 Reverse Transcriptase, subunit A, domain 1"/>
    <property type="match status" value="1"/>
</dbReference>
<keyword evidence="4" id="KW-0540">Nuclease</keyword>
<dbReference type="InterPro" id="IPR043128">
    <property type="entry name" value="Rev_trsase/Diguanyl_cyclase"/>
</dbReference>
<dbReference type="Gene3D" id="2.40.50.40">
    <property type="match status" value="1"/>
</dbReference>
<keyword evidence="7" id="KW-0255">Endonuclease</keyword>
<dbReference type="OrthoDB" id="3341476at2759"/>
<dbReference type="CDD" id="cd01647">
    <property type="entry name" value="RT_LTR"/>
    <property type="match status" value="1"/>
</dbReference>
<dbReference type="InterPro" id="IPR000953">
    <property type="entry name" value="Chromo/chromo_shadow_dom"/>
</dbReference>
<proteinExistence type="predicted"/>
<dbReference type="SUPFAM" id="SSF54160">
    <property type="entry name" value="Chromo domain-like"/>
    <property type="match status" value="1"/>
</dbReference>
<evidence type="ECO:0000256" key="14">
    <source>
        <dbReference type="ARBA" id="ARBA00023125"/>
    </source>
</evidence>
<protein>
    <submittedName>
        <fullName evidence="21">Uncharacterized protein</fullName>
    </submittedName>
</protein>
<evidence type="ECO:0000256" key="16">
    <source>
        <dbReference type="ARBA" id="ARBA00023268"/>
    </source>
</evidence>
<dbReference type="InterPro" id="IPR021109">
    <property type="entry name" value="Peptidase_aspartic_dom_sf"/>
</dbReference>
<feature type="non-terminal residue" evidence="21">
    <location>
        <position position="1"/>
    </location>
</feature>
<dbReference type="PANTHER" id="PTHR37984">
    <property type="entry name" value="PROTEIN CBG26694"/>
    <property type="match status" value="1"/>
</dbReference>
<keyword evidence="22" id="KW-1185">Reference proteome</keyword>
<dbReference type="InterPro" id="IPR056924">
    <property type="entry name" value="SH3_Tf2-1"/>
</dbReference>
<keyword evidence="13" id="KW-0239">DNA-directed DNA polymerase</keyword>
<dbReference type="PROSITE" id="PS50994">
    <property type="entry name" value="INTEGRASE"/>
    <property type="match status" value="1"/>
</dbReference>
<dbReference type="Gene3D" id="3.30.70.270">
    <property type="match status" value="2"/>
</dbReference>
<evidence type="ECO:0000259" key="19">
    <source>
        <dbReference type="PROSITE" id="PS50878"/>
    </source>
</evidence>
<keyword evidence="16" id="KW-0511">Multifunctional enzyme</keyword>
<evidence type="ECO:0000256" key="9">
    <source>
        <dbReference type="ARBA" id="ARBA00022842"/>
    </source>
</evidence>
<feature type="compositionally biased region" description="Acidic residues" evidence="17">
    <location>
        <begin position="1"/>
        <end position="34"/>
    </location>
</feature>
<dbReference type="GO" id="GO:0006508">
    <property type="term" value="P:proteolysis"/>
    <property type="evidence" value="ECO:0007669"/>
    <property type="project" value="UniProtKB-KW"/>
</dbReference>
<dbReference type="PROSITE" id="PS50878">
    <property type="entry name" value="RT_POL"/>
    <property type="match status" value="1"/>
</dbReference>
<dbReference type="FunFam" id="3.30.420.10:FF:000032">
    <property type="entry name" value="Retrovirus-related Pol polyprotein from transposon 297-like Protein"/>
    <property type="match status" value="1"/>
</dbReference>
<dbReference type="CDD" id="cd09274">
    <property type="entry name" value="RNase_HI_RT_Ty3"/>
    <property type="match status" value="1"/>
</dbReference>
<keyword evidence="9" id="KW-0460">Magnesium</keyword>
<dbReference type="InParanoid" id="A0A0C3K0T3"/>
<evidence type="ECO:0000256" key="17">
    <source>
        <dbReference type="SAM" id="MobiDB-lite"/>
    </source>
</evidence>
<dbReference type="Pfam" id="PF24626">
    <property type="entry name" value="SH3_Tf2-1"/>
    <property type="match status" value="1"/>
</dbReference>
<keyword evidence="2" id="KW-0808">Transferase</keyword>
<evidence type="ECO:0000256" key="10">
    <source>
        <dbReference type="ARBA" id="ARBA00022884"/>
    </source>
</evidence>
<dbReference type="GO" id="GO:0015074">
    <property type="term" value="P:DNA integration"/>
    <property type="evidence" value="ECO:0007669"/>
    <property type="project" value="UniProtKB-KW"/>
</dbReference>
<keyword evidence="15" id="KW-0233">DNA recombination</keyword>
<dbReference type="InterPro" id="IPR036397">
    <property type="entry name" value="RNaseH_sf"/>
</dbReference>
<dbReference type="InterPro" id="IPR043502">
    <property type="entry name" value="DNA/RNA_pol_sf"/>
</dbReference>
<dbReference type="Pfam" id="PF17919">
    <property type="entry name" value="RT_RNaseH_2"/>
    <property type="match status" value="1"/>
</dbReference>
<dbReference type="InterPro" id="IPR005162">
    <property type="entry name" value="Retrotrans_gag_dom"/>
</dbReference>
<dbReference type="Proteomes" id="UP000054217">
    <property type="component" value="Unassembled WGS sequence"/>
</dbReference>
<feature type="non-terminal residue" evidence="21">
    <location>
        <position position="1525"/>
    </location>
</feature>
<dbReference type="STRING" id="870435.A0A0C3K0T3"/>
<dbReference type="SUPFAM" id="SSF50630">
    <property type="entry name" value="Acid proteases"/>
    <property type="match status" value="1"/>
</dbReference>
<dbReference type="GO" id="GO:0006310">
    <property type="term" value="P:DNA recombination"/>
    <property type="evidence" value="ECO:0007669"/>
    <property type="project" value="UniProtKB-KW"/>
</dbReference>
<keyword evidence="1" id="KW-0645">Protease</keyword>
<evidence type="ECO:0000256" key="11">
    <source>
        <dbReference type="ARBA" id="ARBA00022908"/>
    </source>
</evidence>
<feature type="region of interest" description="Disordered" evidence="17">
    <location>
        <begin position="240"/>
        <end position="294"/>
    </location>
</feature>
<organism evidence="21 22">
    <name type="scientific">Pisolithus tinctorius Marx 270</name>
    <dbReference type="NCBI Taxonomy" id="870435"/>
    <lineage>
        <taxon>Eukaryota</taxon>
        <taxon>Fungi</taxon>
        <taxon>Dikarya</taxon>
        <taxon>Basidiomycota</taxon>
        <taxon>Agaricomycotina</taxon>
        <taxon>Agaricomycetes</taxon>
        <taxon>Agaricomycetidae</taxon>
        <taxon>Boletales</taxon>
        <taxon>Sclerodermatineae</taxon>
        <taxon>Pisolithaceae</taxon>
        <taxon>Pisolithus</taxon>
    </lineage>
</organism>
<dbReference type="HOGENOM" id="CLU_000384_38_1_1"/>
<dbReference type="Gene3D" id="1.10.340.70">
    <property type="match status" value="1"/>
</dbReference>
<sequence length="1525" mass="172012">PGGNDPGDEGPGDDGPGDDPDNDNEEPLPEDDVEPGVTVLDNLAKAIELLARNARTGSESSSRTKLHEPDTFDGTDPKKLRAFLIQCKLNFRDRPRAFRSDQAKVTFVQSFLKGMALEWFELDLLGTEDPEDRPYWMDSWKEFVIELQTTFGPHDLVADAESQLDHLQMKDNHQVNKYVVEFNRLASQVRGYGDGALHHFFYTGLPDRIKDEVCQVGKPRTLHELCHLVQEIDARYWERKEEVQQSSKHQGSSSGNKSTPNPGHNNQSKPGQESLNLGLCPRGKKIGSSSQDSAQTESCVDSSCAPSEACLNTSTLSNPNSLTPHVSIVSHELPRFRTLVDSGSMHSFIDKDFVNRHSFAPYPVSPIQLRLFDGSSSFVITQAVDLSVQFATSNVTLVTLFLAPLDSECKIVLGHDWLTHYNPSIDWVLSSLTFWTSTGGMPTPSTPPATPVLTGLPKSGLTDQPNPGPAPSVPSVDSLVHTPLKAPPITLINAAAYVRACKLEGSTQFQLHLCPLDPVLARSTSTSPPPDLAGVPKDYHNFADVFSKAKASTLPPHWEYDLKIELEEGTTPPVGTIYSLSPVELQALQAFIDENLTTGFIRPTSSPYAAPVLFIKKKDGSLRLCVDFWGLNKLTKKDRYPLPLISDLLDSPSHAKIYTKIDLRHAYHLVRIAPRDEWKTAFRTRYGSYEWLVMPFGLTNAPAAFQRFVNSIFADMLDVCIVVYLDDILIYSGDESSHKQHVREVLRWLRLHGLYAKPEKCEFHSDSVEYLGYHLSLAGLTMSSEKVKAICDWPEPRKVKDIQSFLGFANFYRQFIFNYSDIVVPLTRLTCKGAPWNFSEECRRSFNKLKQAFTTAPVLTHFSPEAPITVETDASDYAIAGILSITGGDGQIRPIAFYSCTLTAPELNYDTHDKELLVIFEAFRTWQHYLEGSAVPVDIVTDHKNLEYFSTSKVLTRHQARWSEFLSQFNMVIRFRPGKLGAKPDALTRRWDVYPKEGDSDYARVNPQNLRLVFTQEQLATSLRATYLEYPVLHAVALMDVEKLHNDILSALPSDPVTQVRFSDTSDSQWSVDDASFLRLDGRIYVPDSNDLRLRVLRFKHDHPLSGHFGQNRTLELIRHEYTWPGLRTFVKDYVRSLCTTCARAKVPCHRPYGLLKQLPMPEKPWNSISMDFIEQLPASTGFTAILVVVNRLSKQAIFIPTHDTITAPELAKLFLMHVFSKHGVLAHVTSDWGSEFVSHFFRSLGKALDMRLHFTSRYHPEGDGQTECTNQTLEQYLRVYCNYQQDNWAELLPLAEFAYNNAPSAMTGVSPFFANKGYHPNISVFPEHDLTSNRARDYAVDLDSLHQYLREEMALAQQRYQGPADAKRMPAPDFKVGNNVYVKARYFRSTRPSKKLSEKNLGPYPIIAQAGSHSFTLHLPDSMRAVHPVFHVSQLEPAIPNTIPNQSQPPPPPVDVNGNLEFEVAEILDSKVDWRRRCWLQYLVRWTGYEGTDEETTWVLATELDNVSELVQEYHDRYPHKPSP</sequence>
<dbReference type="Gene3D" id="3.30.420.10">
    <property type="entry name" value="Ribonuclease H-like superfamily/Ribonuclease H"/>
    <property type="match status" value="1"/>
</dbReference>
<keyword evidence="11" id="KW-0229">DNA integration</keyword>
<dbReference type="Gene3D" id="2.40.70.10">
    <property type="entry name" value="Acid Proteases"/>
    <property type="match status" value="1"/>
</dbReference>
<evidence type="ECO:0000256" key="12">
    <source>
        <dbReference type="ARBA" id="ARBA00022918"/>
    </source>
</evidence>
<dbReference type="Pfam" id="PF03732">
    <property type="entry name" value="Retrotrans_gag"/>
    <property type="match status" value="1"/>
</dbReference>
<dbReference type="PANTHER" id="PTHR37984:SF5">
    <property type="entry name" value="PROTEIN NYNRIN-LIKE"/>
    <property type="match status" value="1"/>
</dbReference>
<dbReference type="Pfam" id="PF17921">
    <property type="entry name" value="Integrase_H2C2"/>
    <property type="match status" value="1"/>
</dbReference>
<name>A0A0C3K0T3_PISTI</name>
<keyword evidence="6" id="KW-0064">Aspartyl protease</keyword>
<feature type="domain" description="Reverse transcriptase" evidence="19">
    <location>
        <begin position="596"/>
        <end position="775"/>
    </location>
</feature>
<dbReference type="GO" id="GO:0003723">
    <property type="term" value="F:RNA binding"/>
    <property type="evidence" value="ECO:0007669"/>
    <property type="project" value="UniProtKB-KW"/>
</dbReference>
<dbReference type="SUPFAM" id="SSF56672">
    <property type="entry name" value="DNA/RNA polymerases"/>
    <property type="match status" value="1"/>
</dbReference>
<feature type="region of interest" description="Disordered" evidence="17">
    <location>
        <begin position="1"/>
        <end position="37"/>
    </location>
</feature>
<keyword evidence="3" id="KW-0548">Nucleotidyltransferase</keyword>
<keyword evidence="5" id="KW-0479">Metal-binding</keyword>
<feature type="region of interest" description="Disordered" evidence="17">
    <location>
        <begin position="441"/>
        <end position="474"/>
    </location>
</feature>
<evidence type="ECO:0000256" key="5">
    <source>
        <dbReference type="ARBA" id="ARBA00022723"/>
    </source>
</evidence>
<dbReference type="SMART" id="SM00298">
    <property type="entry name" value="CHROMO"/>
    <property type="match status" value="1"/>
</dbReference>
<feature type="domain" description="Integrase catalytic" evidence="20">
    <location>
        <begin position="1161"/>
        <end position="1320"/>
    </location>
</feature>
<dbReference type="InterPro" id="IPR041577">
    <property type="entry name" value="RT_RNaseH_2"/>
</dbReference>
<dbReference type="Pfam" id="PF08284">
    <property type="entry name" value="RVP_2"/>
    <property type="match status" value="1"/>
</dbReference>
<dbReference type="EMBL" id="KN831944">
    <property type="protein sequence ID" value="KIO15013.1"/>
    <property type="molecule type" value="Genomic_DNA"/>
</dbReference>
<keyword evidence="8" id="KW-0378">Hydrolase</keyword>
<evidence type="ECO:0000256" key="3">
    <source>
        <dbReference type="ARBA" id="ARBA00022695"/>
    </source>
</evidence>
<dbReference type="Pfam" id="PF00385">
    <property type="entry name" value="Chromo"/>
    <property type="match status" value="1"/>
</dbReference>
<evidence type="ECO:0000256" key="4">
    <source>
        <dbReference type="ARBA" id="ARBA00022722"/>
    </source>
</evidence>
<dbReference type="GO" id="GO:0003677">
    <property type="term" value="F:DNA binding"/>
    <property type="evidence" value="ECO:0007669"/>
    <property type="project" value="UniProtKB-KW"/>
</dbReference>
<dbReference type="CDD" id="cd00024">
    <property type="entry name" value="CD_CSD"/>
    <property type="match status" value="1"/>
</dbReference>
<feature type="region of interest" description="Disordered" evidence="17">
    <location>
        <begin position="54"/>
        <end position="73"/>
    </location>
</feature>
<dbReference type="InterPro" id="IPR041588">
    <property type="entry name" value="Integrase_H2C2"/>
</dbReference>
<dbReference type="InterPro" id="IPR023780">
    <property type="entry name" value="Chromo_domain"/>
</dbReference>
<evidence type="ECO:0000313" key="21">
    <source>
        <dbReference type="EMBL" id="KIO15013.1"/>
    </source>
</evidence>
<dbReference type="GO" id="GO:0003887">
    <property type="term" value="F:DNA-directed DNA polymerase activity"/>
    <property type="evidence" value="ECO:0007669"/>
    <property type="project" value="UniProtKB-KW"/>
</dbReference>
<feature type="compositionally biased region" description="Low complexity" evidence="17">
    <location>
        <begin position="244"/>
        <end position="258"/>
    </location>
</feature>
<dbReference type="FunFam" id="3.30.70.270:FF:000020">
    <property type="entry name" value="Transposon Tf2-6 polyprotein-like Protein"/>
    <property type="match status" value="1"/>
</dbReference>
<gene>
    <name evidence="21" type="ORF">M404DRAFT_78252</name>
</gene>
<dbReference type="GO" id="GO:0046872">
    <property type="term" value="F:metal ion binding"/>
    <property type="evidence" value="ECO:0007669"/>
    <property type="project" value="UniProtKB-KW"/>
</dbReference>
<dbReference type="GO" id="GO:0004519">
    <property type="term" value="F:endonuclease activity"/>
    <property type="evidence" value="ECO:0007669"/>
    <property type="project" value="UniProtKB-KW"/>
</dbReference>
<reference evidence="21 22" key="1">
    <citation type="submission" date="2014-04" db="EMBL/GenBank/DDBJ databases">
        <authorList>
            <consortium name="DOE Joint Genome Institute"/>
            <person name="Kuo A."/>
            <person name="Kohler A."/>
            <person name="Costa M.D."/>
            <person name="Nagy L.G."/>
            <person name="Floudas D."/>
            <person name="Copeland A."/>
            <person name="Barry K.W."/>
            <person name="Cichocki N."/>
            <person name="Veneault-Fourrey C."/>
            <person name="LaButti K."/>
            <person name="Lindquist E.A."/>
            <person name="Lipzen A."/>
            <person name="Lundell T."/>
            <person name="Morin E."/>
            <person name="Murat C."/>
            <person name="Sun H."/>
            <person name="Tunlid A."/>
            <person name="Henrissat B."/>
            <person name="Grigoriev I.V."/>
            <person name="Hibbett D.S."/>
            <person name="Martin F."/>
            <person name="Nordberg H.P."/>
            <person name="Cantor M.N."/>
            <person name="Hua S.X."/>
        </authorList>
    </citation>
    <scope>NUCLEOTIDE SEQUENCE [LARGE SCALE GENOMIC DNA]</scope>
    <source>
        <strain evidence="21 22">Marx 270</strain>
    </source>
</reference>
<accession>A0A0C3K0T3</accession>
<dbReference type="GO" id="GO:0003964">
    <property type="term" value="F:RNA-directed DNA polymerase activity"/>
    <property type="evidence" value="ECO:0007669"/>
    <property type="project" value="UniProtKB-KW"/>
</dbReference>
<dbReference type="InterPro" id="IPR012337">
    <property type="entry name" value="RNaseH-like_sf"/>
</dbReference>
<dbReference type="GO" id="GO:0005634">
    <property type="term" value="C:nucleus"/>
    <property type="evidence" value="ECO:0007669"/>
    <property type="project" value="UniProtKB-ARBA"/>
</dbReference>
<feature type="compositionally biased region" description="Polar residues" evidence="17">
    <location>
        <begin position="259"/>
        <end position="275"/>
    </location>
</feature>
<evidence type="ECO:0000256" key="1">
    <source>
        <dbReference type="ARBA" id="ARBA00022670"/>
    </source>
</evidence>
<dbReference type="InterPro" id="IPR000477">
    <property type="entry name" value="RT_dom"/>
</dbReference>
<evidence type="ECO:0000259" key="18">
    <source>
        <dbReference type="PROSITE" id="PS50013"/>
    </source>
</evidence>
<dbReference type="CDD" id="cd00303">
    <property type="entry name" value="retropepsin_like"/>
    <property type="match status" value="1"/>
</dbReference>
<keyword evidence="12" id="KW-0695">RNA-directed DNA polymerase</keyword>
<evidence type="ECO:0000256" key="15">
    <source>
        <dbReference type="ARBA" id="ARBA00023172"/>
    </source>
</evidence>
<dbReference type="InterPro" id="IPR001584">
    <property type="entry name" value="Integrase_cat-core"/>
</dbReference>
<dbReference type="GO" id="GO:0006338">
    <property type="term" value="P:chromatin remodeling"/>
    <property type="evidence" value="ECO:0007669"/>
    <property type="project" value="UniProtKB-ARBA"/>
</dbReference>
<reference evidence="22" key="2">
    <citation type="submission" date="2015-01" db="EMBL/GenBank/DDBJ databases">
        <title>Evolutionary Origins and Diversification of the Mycorrhizal Mutualists.</title>
        <authorList>
            <consortium name="DOE Joint Genome Institute"/>
            <consortium name="Mycorrhizal Genomics Consortium"/>
            <person name="Kohler A."/>
            <person name="Kuo A."/>
            <person name="Nagy L.G."/>
            <person name="Floudas D."/>
            <person name="Copeland A."/>
            <person name="Barry K.W."/>
            <person name="Cichocki N."/>
            <person name="Veneault-Fourrey C."/>
            <person name="LaButti K."/>
            <person name="Lindquist E.A."/>
            <person name="Lipzen A."/>
            <person name="Lundell T."/>
            <person name="Morin E."/>
            <person name="Murat C."/>
            <person name="Riley R."/>
            <person name="Ohm R."/>
            <person name="Sun H."/>
            <person name="Tunlid A."/>
            <person name="Henrissat B."/>
            <person name="Grigoriev I.V."/>
            <person name="Hibbett D.S."/>
            <person name="Martin F."/>
        </authorList>
    </citation>
    <scope>NUCLEOTIDE SEQUENCE [LARGE SCALE GENOMIC DNA]</scope>
    <source>
        <strain evidence="22">Marx 270</strain>
    </source>
</reference>
<dbReference type="InterPro" id="IPR016197">
    <property type="entry name" value="Chromo-like_dom_sf"/>
</dbReference>
<keyword evidence="10" id="KW-0694">RNA-binding</keyword>
<keyword evidence="14" id="KW-0238">DNA-binding</keyword>
<evidence type="ECO:0000256" key="6">
    <source>
        <dbReference type="ARBA" id="ARBA00022750"/>
    </source>
</evidence>
<evidence type="ECO:0000313" key="22">
    <source>
        <dbReference type="Proteomes" id="UP000054217"/>
    </source>
</evidence>